<dbReference type="EMBL" id="VSRR010004179">
    <property type="protein sequence ID" value="MPC38811.1"/>
    <property type="molecule type" value="Genomic_DNA"/>
</dbReference>
<name>A0A5B7EVQ6_PORTR</name>
<organism evidence="1 2">
    <name type="scientific">Portunus trituberculatus</name>
    <name type="common">Swimming crab</name>
    <name type="synonym">Neptunus trituberculatus</name>
    <dbReference type="NCBI Taxonomy" id="210409"/>
    <lineage>
        <taxon>Eukaryota</taxon>
        <taxon>Metazoa</taxon>
        <taxon>Ecdysozoa</taxon>
        <taxon>Arthropoda</taxon>
        <taxon>Crustacea</taxon>
        <taxon>Multicrustacea</taxon>
        <taxon>Malacostraca</taxon>
        <taxon>Eumalacostraca</taxon>
        <taxon>Eucarida</taxon>
        <taxon>Decapoda</taxon>
        <taxon>Pleocyemata</taxon>
        <taxon>Brachyura</taxon>
        <taxon>Eubrachyura</taxon>
        <taxon>Portunoidea</taxon>
        <taxon>Portunidae</taxon>
        <taxon>Portuninae</taxon>
        <taxon>Portunus</taxon>
    </lineage>
</organism>
<dbReference type="Proteomes" id="UP000324222">
    <property type="component" value="Unassembled WGS sequence"/>
</dbReference>
<evidence type="ECO:0000313" key="2">
    <source>
        <dbReference type="Proteomes" id="UP000324222"/>
    </source>
</evidence>
<evidence type="ECO:0000313" key="1">
    <source>
        <dbReference type="EMBL" id="MPC38811.1"/>
    </source>
</evidence>
<sequence>MHSSTEGFKKRAIISVVQTTNCSEASYTVQTPCKPSLFSLSSLTPSLSSHSQGYQTHDRRILLQEVLA</sequence>
<keyword evidence="2" id="KW-1185">Reference proteome</keyword>
<accession>A0A5B7EVQ6</accession>
<reference evidence="1 2" key="1">
    <citation type="submission" date="2019-05" db="EMBL/GenBank/DDBJ databases">
        <title>Another draft genome of Portunus trituberculatus and its Hox gene families provides insights of decapod evolution.</title>
        <authorList>
            <person name="Jeong J.-H."/>
            <person name="Song I."/>
            <person name="Kim S."/>
            <person name="Choi T."/>
            <person name="Kim D."/>
            <person name="Ryu S."/>
            <person name="Kim W."/>
        </authorList>
    </citation>
    <scope>NUCLEOTIDE SEQUENCE [LARGE SCALE GENOMIC DNA]</scope>
    <source>
        <tissue evidence="1">Muscle</tissue>
    </source>
</reference>
<proteinExistence type="predicted"/>
<protein>
    <submittedName>
        <fullName evidence="1">Uncharacterized protein</fullName>
    </submittedName>
</protein>
<dbReference type="AlphaFoldDB" id="A0A5B7EVQ6"/>
<comment type="caution">
    <text evidence="1">The sequence shown here is derived from an EMBL/GenBank/DDBJ whole genome shotgun (WGS) entry which is preliminary data.</text>
</comment>
<gene>
    <name evidence="1" type="ORF">E2C01_032327</name>
</gene>